<protein>
    <submittedName>
        <fullName evidence="1">Uncharacterized protein</fullName>
    </submittedName>
</protein>
<dbReference type="EMBL" id="KZ305035">
    <property type="protein sequence ID" value="PIA43934.1"/>
    <property type="molecule type" value="Genomic_DNA"/>
</dbReference>
<evidence type="ECO:0000313" key="1">
    <source>
        <dbReference type="EMBL" id="PIA43934.1"/>
    </source>
</evidence>
<dbReference type="FunCoup" id="A0A2G5DK99">
    <property type="interactions" value="1220"/>
</dbReference>
<evidence type="ECO:0000313" key="2">
    <source>
        <dbReference type="Proteomes" id="UP000230069"/>
    </source>
</evidence>
<dbReference type="Proteomes" id="UP000230069">
    <property type="component" value="Unassembled WGS sequence"/>
</dbReference>
<dbReference type="OrthoDB" id="1937743at2759"/>
<name>A0A2G5DK99_AQUCA</name>
<dbReference type="PANTHER" id="PTHR35510">
    <property type="entry name" value="DBH-LIKE MONOOXYGENASE"/>
    <property type="match status" value="1"/>
</dbReference>
<proteinExistence type="predicted"/>
<reference evidence="1 2" key="1">
    <citation type="submission" date="2017-09" db="EMBL/GenBank/DDBJ databases">
        <title>WGS assembly of Aquilegia coerulea Goldsmith.</title>
        <authorList>
            <person name="Hodges S."/>
            <person name="Kramer E."/>
            <person name="Nordborg M."/>
            <person name="Tomkins J."/>
            <person name="Borevitz J."/>
            <person name="Derieg N."/>
            <person name="Yan J."/>
            <person name="Mihaltcheva S."/>
            <person name="Hayes R.D."/>
            <person name="Rokhsar D."/>
        </authorList>
    </citation>
    <scope>NUCLEOTIDE SEQUENCE [LARGE SCALE GENOMIC DNA]</scope>
    <source>
        <strain evidence="2">cv. Goldsmith</strain>
    </source>
</reference>
<gene>
    <name evidence="1" type="ORF">AQUCO_01800171v1</name>
</gene>
<organism evidence="1 2">
    <name type="scientific">Aquilegia coerulea</name>
    <name type="common">Rocky mountain columbine</name>
    <dbReference type="NCBI Taxonomy" id="218851"/>
    <lineage>
        <taxon>Eukaryota</taxon>
        <taxon>Viridiplantae</taxon>
        <taxon>Streptophyta</taxon>
        <taxon>Embryophyta</taxon>
        <taxon>Tracheophyta</taxon>
        <taxon>Spermatophyta</taxon>
        <taxon>Magnoliopsida</taxon>
        <taxon>Ranunculales</taxon>
        <taxon>Ranunculaceae</taxon>
        <taxon>Thalictroideae</taxon>
        <taxon>Aquilegia</taxon>
    </lineage>
</organism>
<dbReference type="InParanoid" id="A0A2G5DK99"/>
<sequence>MKVKRKDLDEVSEDFSDFSLSSPARKIRRLDAELAPIMEVIEEEPIMDMGFNPPTIQVQPVEETEPSTIFRMPAESEQTFNNDERALVLYKPVNATCWQSPDVSITVNQDLIPGFKNGLFWSGPSDFLRSVEDQTDFKDKKDGTNDCLAVVPWVSNQLPSASGVDGPAVTELSEPMETEDVEGATMEIEEGMDTRSYEGLQQWQQQHCMTPQVPPSAAATPIMWSW</sequence>
<keyword evidence="2" id="KW-1185">Reference proteome</keyword>
<dbReference type="STRING" id="218851.A0A2G5DK99"/>
<dbReference type="PANTHER" id="PTHR35510:SF1">
    <property type="entry name" value="DBH-LIKE MONOOXYGENASE"/>
    <property type="match status" value="1"/>
</dbReference>
<accession>A0A2G5DK99</accession>
<dbReference type="AlphaFoldDB" id="A0A2G5DK99"/>